<keyword evidence="3" id="KW-1185">Reference proteome</keyword>
<evidence type="ECO:0000313" key="2">
    <source>
        <dbReference type="EMBL" id="ACY97236.1"/>
    </source>
</evidence>
<proteinExistence type="predicted"/>
<accession>D1ABK0</accession>
<reference evidence="2 3" key="1">
    <citation type="journal article" date="2011" name="Stand. Genomic Sci.">
        <title>Complete genome sequence of Thermomonospora curvata type strain (B9).</title>
        <authorList>
            <person name="Chertkov O."/>
            <person name="Sikorski J."/>
            <person name="Nolan M."/>
            <person name="Lapidus A."/>
            <person name="Lucas S."/>
            <person name="Del Rio T.G."/>
            <person name="Tice H."/>
            <person name="Cheng J.F."/>
            <person name="Goodwin L."/>
            <person name="Pitluck S."/>
            <person name="Liolios K."/>
            <person name="Ivanova N."/>
            <person name="Mavromatis K."/>
            <person name="Mikhailova N."/>
            <person name="Ovchinnikova G."/>
            <person name="Pati A."/>
            <person name="Chen A."/>
            <person name="Palaniappan K."/>
            <person name="Djao O.D."/>
            <person name="Land M."/>
            <person name="Hauser L."/>
            <person name="Chang Y.J."/>
            <person name="Jeffries C.D."/>
            <person name="Brettin T."/>
            <person name="Han C."/>
            <person name="Detter J.C."/>
            <person name="Rohde M."/>
            <person name="Goker M."/>
            <person name="Woyke T."/>
            <person name="Bristow J."/>
            <person name="Eisen J.A."/>
            <person name="Markowitz V."/>
            <person name="Hugenholtz P."/>
            <person name="Klenk H.P."/>
            <person name="Kyrpides N.C."/>
        </authorList>
    </citation>
    <scope>NUCLEOTIDE SEQUENCE [LARGE SCALE GENOMIC DNA]</scope>
    <source>
        <strain evidence="3">ATCC 19995 / DSM 43183 / JCM 3096 / KCTC 9072 / NBRC 15933 / NCIMB 10081 / Henssen B9</strain>
    </source>
</reference>
<dbReference type="HOGENOM" id="CLU_2738708_0_0_11"/>
<sequence length="71" mass="7651">MEPVGKAPASRCEAALCRQFPGRRIREVTGQWVTARQGAPVAVRSTVFEPREAIRPAGPAAPPDAARRDGR</sequence>
<feature type="region of interest" description="Disordered" evidence="1">
    <location>
        <begin position="52"/>
        <end position="71"/>
    </location>
</feature>
<name>D1ABK0_THECD</name>
<organism evidence="2 3">
    <name type="scientific">Thermomonospora curvata (strain ATCC 19995 / DSM 43183 / JCM 3096 / KCTC 9072 / NBRC 15933 / NCIMB 10081 / Henssen B9)</name>
    <dbReference type="NCBI Taxonomy" id="471852"/>
    <lineage>
        <taxon>Bacteria</taxon>
        <taxon>Bacillati</taxon>
        <taxon>Actinomycetota</taxon>
        <taxon>Actinomycetes</taxon>
        <taxon>Streptosporangiales</taxon>
        <taxon>Thermomonosporaceae</taxon>
        <taxon>Thermomonospora</taxon>
    </lineage>
</organism>
<protein>
    <submittedName>
        <fullName evidence="2">Uncharacterized protein</fullName>
    </submittedName>
</protein>
<dbReference type="KEGG" id="tcu:Tcur_1660"/>
<dbReference type="AlphaFoldDB" id="D1ABK0"/>
<dbReference type="EMBL" id="CP001738">
    <property type="protein sequence ID" value="ACY97236.1"/>
    <property type="molecule type" value="Genomic_DNA"/>
</dbReference>
<evidence type="ECO:0000313" key="3">
    <source>
        <dbReference type="Proteomes" id="UP000001918"/>
    </source>
</evidence>
<evidence type="ECO:0000256" key="1">
    <source>
        <dbReference type="SAM" id="MobiDB-lite"/>
    </source>
</evidence>
<dbReference type="Proteomes" id="UP000001918">
    <property type="component" value="Chromosome"/>
</dbReference>
<gene>
    <name evidence="2" type="ordered locus">Tcur_1660</name>
</gene>